<dbReference type="HOGENOM" id="CLU_3107088_0_0_1"/>
<evidence type="ECO:0000313" key="2">
    <source>
        <dbReference type="EMBL" id="KIK91126.1"/>
    </source>
</evidence>
<feature type="compositionally biased region" description="Polar residues" evidence="1">
    <location>
        <begin position="23"/>
        <end position="44"/>
    </location>
</feature>
<reference evidence="2 3" key="1">
    <citation type="submission" date="2014-04" db="EMBL/GenBank/DDBJ databases">
        <authorList>
            <consortium name="DOE Joint Genome Institute"/>
            <person name="Kuo A."/>
            <person name="Kohler A."/>
            <person name="Jargeat P."/>
            <person name="Nagy L.G."/>
            <person name="Floudas D."/>
            <person name="Copeland A."/>
            <person name="Barry K.W."/>
            <person name="Cichocki N."/>
            <person name="Veneault-Fourrey C."/>
            <person name="LaButti K."/>
            <person name="Lindquist E.A."/>
            <person name="Lipzen A."/>
            <person name="Lundell T."/>
            <person name="Morin E."/>
            <person name="Murat C."/>
            <person name="Sun H."/>
            <person name="Tunlid A."/>
            <person name="Henrissat B."/>
            <person name="Grigoriev I.V."/>
            <person name="Hibbett D.S."/>
            <person name="Martin F."/>
            <person name="Nordberg H.P."/>
            <person name="Cantor M.N."/>
            <person name="Hua S.X."/>
        </authorList>
    </citation>
    <scope>NUCLEOTIDE SEQUENCE [LARGE SCALE GENOMIC DNA]</scope>
    <source>
        <strain evidence="2 3">Ve08.2h10</strain>
    </source>
</reference>
<sequence length="51" mass="5732">MKFNPHTQQEPENSTRRVKKTSRPLSSPSCARSTSSLGSWTSKQSTHRIGM</sequence>
<dbReference type="InParanoid" id="A0A0D0DSI6"/>
<accession>A0A0D0DSI6</accession>
<dbReference type="AlphaFoldDB" id="A0A0D0DSI6"/>
<keyword evidence="3" id="KW-1185">Reference proteome</keyword>
<reference evidence="3" key="2">
    <citation type="submission" date="2015-01" db="EMBL/GenBank/DDBJ databases">
        <title>Evolutionary Origins and Diversification of the Mycorrhizal Mutualists.</title>
        <authorList>
            <consortium name="DOE Joint Genome Institute"/>
            <consortium name="Mycorrhizal Genomics Consortium"/>
            <person name="Kohler A."/>
            <person name="Kuo A."/>
            <person name="Nagy L.G."/>
            <person name="Floudas D."/>
            <person name="Copeland A."/>
            <person name="Barry K.W."/>
            <person name="Cichocki N."/>
            <person name="Veneault-Fourrey C."/>
            <person name="LaButti K."/>
            <person name="Lindquist E.A."/>
            <person name="Lipzen A."/>
            <person name="Lundell T."/>
            <person name="Morin E."/>
            <person name="Murat C."/>
            <person name="Riley R."/>
            <person name="Ohm R."/>
            <person name="Sun H."/>
            <person name="Tunlid A."/>
            <person name="Henrissat B."/>
            <person name="Grigoriev I.V."/>
            <person name="Hibbett D.S."/>
            <person name="Martin F."/>
        </authorList>
    </citation>
    <scope>NUCLEOTIDE SEQUENCE [LARGE SCALE GENOMIC DNA]</scope>
    <source>
        <strain evidence="3">Ve08.2h10</strain>
    </source>
</reference>
<feature type="region of interest" description="Disordered" evidence="1">
    <location>
        <begin position="1"/>
        <end position="51"/>
    </location>
</feature>
<name>A0A0D0DSI6_9AGAM</name>
<gene>
    <name evidence="2" type="ORF">PAXRUDRAFT_831104</name>
</gene>
<dbReference type="Proteomes" id="UP000054538">
    <property type="component" value="Unassembled WGS sequence"/>
</dbReference>
<dbReference type="EMBL" id="KN825424">
    <property type="protein sequence ID" value="KIK91126.1"/>
    <property type="molecule type" value="Genomic_DNA"/>
</dbReference>
<feature type="compositionally biased region" description="Polar residues" evidence="1">
    <location>
        <begin position="1"/>
        <end position="12"/>
    </location>
</feature>
<proteinExistence type="predicted"/>
<protein>
    <submittedName>
        <fullName evidence="2">Uncharacterized protein</fullName>
    </submittedName>
</protein>
<evidence type="ECO:0000313" key="3">
    <source>
        <dbReference type="Proteomes" id="UP000054538"/>
    </source>
</evidence>
<organism evidence="2 3">
    <name type="scientific">Paxillus rubicundulus Ve08.2h10</name>
    <dbReference type="NCBI Taxonomy" id="930991"/>
    <lineage>
        <taxon>Eukaryota</taxon>
        <taxon>Fungi</taxon>
        <taxon>Dikarya</taxon>
        <taxon>Basidiomycota</taxon>
        <taxon>Agaricomycotina</taxon>
        <taxon>Agaricomycetes</taxon>
        <taxon>Agaricomycetidae</taxon>
        <taxon>Boletales</taxon>
        <taxon>Paxilineae</taxon>
        <taxon>Paxillaceae</taxon>
        <taxon>Paxillus</taxon>
    </lineage>
</organism>
<evidence type="ECO:0000256" key="1">
    <source>
        <dbReference type="SAM" id="MobiDB-lite"/>
    </source>
</evidence>